<dbReference type="Gramene" id="Bo7g056330.1">
    <property type="protein sequence ID" value="Bo7g056330.1"/>
    <property type="gene ID" value="Bo7g056330"/>
</dbReference>
<dbReference type="AlphaFoldDB" id="A0A0D3D762"/>
<keyword evidence="2" id="KW-1185">Reference proteome</keyword>
<dbReference type="EnsemblPlants" id="Bo7g056330.1">
    <property type="protein sequence ID" value="Bo7g056330.1"/>
    <property type="gene ID" value="Bo7g056330"/>
</dbReference>
<dbReference type="Proteomes" id="UP000032141">
    <property type="component" value="Chromosome C7"/>
</dbReference>
<reference evidence="1" key="2">
    <citation type="submission" date="2015-03" db="UniProtKB">
        <authorList>
            <consortium name="EnsemblPlants"/>
        </authorList>
    </citation>
    <scope>IDENTIFICATION</scope>
</reference>
<name>A0A0D3D762_BRAOL</name>
<dbReference type="HOGENOM" id="CLU_3090031_0_0_1"/>
<accession>A0A0D3D762</accession>
<reference evidence="1 2" key="1">
    <citation type="journal article" date="2014" name="Genome Biol.">
        <title>Transcriptome and methylome profiling reveals relics of genome dominance in the mesopolyploid Brassica oleracea.</title>
        <authorList>
            <person name="Parkin I.A."/>
            <person name="Koh C."/>
            <person name="Tang H."/>
            <person name="Robinson S.J."/>
            <person name="Kagale S."/>
            <person name="Clarke W.E."/>
            <person name="Town C.D."/>
            <person name="Nixon J."/>
            <person name="Krishnakumar V."/>
            <person name="Bidwell S.L."/>
            <person name="Denoeud F."/>
            <person name="Belcram H."/>
            <person name="Links M.G."/>
            <person name="Just J."/>
            <person name="Clarke C."/>
            <person name="Bender T."/>
            <person name="Huebert T."/>
            <person name="Mason A.S."/>
            <person name="Pires J.C."/>
            <person name="Barker G."/>
            <person name="Moore J."/>
            <person name="Walley P.G."/>
            <person name="Manoli S."/>
            <person name="Batley J."/>
            <person name="Edwards D."/>
            <person name="Nelson M.N."/>
            <person name="Wang X."/>
            <person name="Paterson A.H."/>
            <person name="King G."/>
            <person name="Bancroft I."/>
            <person name="Chalhoub B."/>
            <person name="Sharpe A.G."/>
        </authorList>
    </citation>
    <scope>NUCLEOTIDE SEQUENCE</scope>
    <source>
        <strain evidence="1 2">cv. TO1000</strain>
    </source>
</reference>
<proteinExistence type="predicted"/>
<protein>
    <submittedName>
        <fullName evidence="1">Uncharacterized protein</fullName>
    </submittedName>
</protein>
<organism evidence="1 2">
    <name type="scientific">Brassica oleracea var. oleracea</name>
    <dbReference type="NCBI Taxonomy" id="109376"/>
    <lineage>
        <taxon>Eukaryota</taxon>
        <taxon>Viridiplantae</taxon>
        <taxon>Streptophyta</taxon>
        <taxon>Embryophyta</taxon>
        <taxon>Tracheophyta</taxon>
        <taxon>Spermatophyta</taxon>
        <taxon>Magnoliopsida</taxon>
        <taxon>eudicotyledons</taxon>
        <taxon>Gunneridae</taxon>
        <taxon>Pentapetalae</taxon>
        <taxon>rosids</taxon>
        <taxon>malvids</taxon>
        <taxon>Brassicales</taxon>
        <taxon>Brassicaceae</taxon>
        <taxon>Brassiceae</taxon>
        <taxon>Brassica</taxon>
    </lineage>
</organism>
<sequence>MSKCLEIVNSILLSKTSCNEPCFVPYNVSICICLQPVYSLDTHNILVNWSLN</sequence>
<evidence type="ECO:0000313" key="2">
    <source>
        <dbReference type="Proteomes" id="UP000032141"/>
    </source>
</evidence>
<evidence type="ECO:0000313" key="1">
    <source>
        <dbReference type="EnsemblPlants" id="Bo7g056330.1"/>
    </source>
</evidence>